<dbReference type="EMBL" id="AAGW02046811">
    <property type="status" value="NOT_ANNOTATED_CDS"/>
    <property type="molecule type" value="Genomic_DNA"/>
</dbReference>
<dbReference type="Ensembl" id="ENSOCUT00000033737.2">
    <property type="protein sequence ID" value="ENSOCUP00000026784.1"/>
    <property type="gene ID" value="ENSOCUG00000029479.2"/>
</dbReference>
<dbReference type="GeneID" id="103351977"/>
<protein>
    <submittedName>
        <fullName evidence="3">Uncharacterized protein</fullName>
    </submittedName>
</protein>
<evidence type="ECO:0000256" key="2">
    <source>
        <dbReference type="ARBA" id="ARBA00022490"/>
    </source>
</evidence>
<evidence type="ECO:0000313" key="4">
    <source>
        <dbReference type="Proteomes" id="UP000001811"/>
    </source>
</evidence>
<dbReference type="GO" id="GO:0005737">
    <property type="term" value="C:cytoplasm"/>
    <property type="evidence" value="ECO:0007669"/>
    <property type="project" value="UniProtKB-SubCell"/>
</dbReference>
<name>U3KNH5_RABIT</name>
<dbReference type="eggNOG" id="KOG1804">
    <property type="taxonomic scope" value="Eukaryota"/>
</dbReference>
<dbReference type="FunCoup" id="U3KNH5">
    <property type="interactions" value="3"/>
</dbReference>
<dbReference type="Bgee" id="ENSOCUG00000029479">
    <property type="expression patterns" value="Expressed in testis"/>
</dbReference>
<organism evidence="3 4">
    <name type="scientific">Oryctolagus cuniculus</name>
    <name type="common">Rabbit</name>
    <dbReference type="NCBI Taxonomy" id="9986"/>
    <lineage>
        <taxon>Eukaryota</taxon>
        <taxon>Metazoa</taxon>
        <taxon>Chordata</taxon>
        <taxon>Craniata</taxon>
        <taxon>Vertebrata</taxon>
        <taxon>Euteleostomi</taxon>
        <taxon>Mammalia</taxon>
        <taxon>Eutheria</taxon>
        <taxon>Euarchontoglires</taxon>
        <taxon>Glires</taxon>
        <taxon>Lagomorpha</taxon>
        <taxon>Leporidae</taxon>
        <taxon>Oryctolagus</taxon>
    </lineage>
</organism>
<comment type="subcellular location">
    <subcellularLocation>
        <location evidence="1">Cytoplasm</location>
    </subcellularLocation>
</comment>
<gene>
    <name evidence="3" type="primary">LOC103351977</name>
</gene>
<keyword evidence="2" id="KW-0963">Cytoplasm</keyword>
<dbReference type="PaxDb" id="9986-ENSOCUP00000026784"/>
<dbReference type="HOGENOM" id="CLU_1165540_0_0_1"/>
<evidence type="ECO:0000256" key="1">
    <source>
        <dbReference type="ARBA" id="ARBA00004496"/>
    </source>
</evidence>
<reference evidence="3 4" key="1">
    <citation type="journal article" date="2011" name="Nature">
        <title>A high-resolution map of human evolutionary constraint using 29 mammals.</title>
        <authorList>
            <person name="Lindblad-Toh K."/>
            <person name="Garber M."/>
            <person name="Zuk O."/>
            <person name="Lin M.F."/>
            <person name="Parker B.J."/>
            <person name="Washietl S."/>
            <person name="Kheradpour P."/>
            <person name="Ernst J."/>
            <person name="Jordan G."/>
            <person name="Mauceli E."/>
            <person name="Ward L.D."/>
            <person name="Lowe C.B."/>
            <person name="Holloway A.K."/>
            <person name="Clamp M."/>
            <person name="Gnerre S."/>
            <person name="Alfoldi J."/>
            <person name="Beal K."/>
            <person name="Chang J."/>
            <person name="Clawson H."/>
            <person name="Cuff J."/>
            <person name="Di Palma F."/>
            <person name="Fitzgerald S."/>
            <person name="Flicek P."/>
            <person name="Guttman M."/>
            <person name="Hubisz M.J."/>
            <person name="Jaffe D.B."/>
            <person name="Jungreis I."/>
            <person name="Kent W.J."/>
            <person name="Kostka D."/>
            <person name="Lara M."/>
            <person name="Martins A.L."/>
            <person name="Massingham T."/>
            <person name="Moltke I."/>
            <person name="Raney B.J."/>
            <person name="Rasmussen M.D."/>
            <person name="Robinson J."/>
            <person name="Stark A."/>
            <person name="Vilella A.J."/>
            <person name="Wen J."/>
            <person name="Xie X."/>
            <person name="Zody M.C."/>
            <person name="Baldwin J."/>
            <person name="Bloom T."/>
            <person name="Chin C.W."/>
            <person name="Heiman D."/>
            <person name="Nicol R."/>
            <person name="Nusbaum C."/>
            <person name="Young S."/>
            <person name="Wilkinson J."/>
            <person name="Worley K.C."/>
            <person name="Kovar C.L."/>
            <person name="Muzny D.M."/>
            <person name="Gibbs R.A."/>
            <person name="Cree A."/>
            <person name="Dihn H.H."/>
            <person name="Fowler G."/>
            <person name="Jhangiani S."/>
            <person name="Joshi V."/>
            <person name="Lee S."/>
            <person name="Lewis L.R."/>
            <person name="Nazareth L.V."/>
            <person name="Okwuonu G."/>
            <person name="Santibanez J."/>
            <person name="Warren W.C."/>
            <person name="Mardis E.R."/>
            <person name="Weinstock G.M."/>
            <person name="Wilson R.K."/>
            <person name="Delehaunty K."/>
            <person name="Dooling D."/>
            <person name="Fronik C."/>
            <person name="Fulton L."/>
            <person name="Fulton B."/>
            <person name="Graves T."/>
            <person name="Minx P."/>
            <person name="Sodergren E."/>
            <person name="Birney E."/>
            <person name="Margulies E.H."/>
            <person name="Herrero J."/>
            <person name="Green E.D."/>
            <person name="Haussler D."/>
            <person name="Siepel A."/>
            <person name="Goldman N."/>
            <person name="Pollard K.S."/>
            <person name="Pedersen J.S."/>
            <person name="Lander E.S."/>
            <person name="Kellis M."/>
        </authorList>
    </citation>
    <scope>NUCLEOTIDE SEQUENCE [LARGE SCALE GENOMIC DNA]</scope>
    <source>
        <strain evidence="3 4">Thorbecke inbred</strain>
    </source>
</reference>
<proteinExistence type="predicted"/>
<evidence type="ECO:0000313" key="3">
    <source>
        <dbReference type="Ensembl" id="ENSOCUP00000026784.1"/>
    </source>
</evidence>
<reference evidence="3" key="3">
    <citation type="submission" date="2025-09" db="UniProtKB">
        <authorList>
            <consortium name="Ensembl"/>
        </authorList>
    </citation>
    <scope>IDENTIFICATION</scope>
    <source>
        <strain evidence="3">Thorbecke</strain>
    </source>
</reference>
<dbReference type="GeneTree" id="ENSGT00940000164063"/>
<sequence>MFRLIAESLVLEANEDEEAQNMHPIRVPEDDTNLPAAHGAIGISWGDFGFIDESAFFITDVSGRMPLSNDQNVAPSLEEDEAAQVNIFCNNCYHSSPAEYYRIFSMHCISSQMGGADCAKHICRFSVDIVSTEFDPYPHDCMQVRFYIQPTMQSRTILSVRPHRHRHVREVLITSVHGRNGVIDDAIFFTLDSLILPDGYVPQILDVVNAVVVESVHAGYIWRAVSISPEETE</sequence>
<dbReference type="AlphaFoldDB" id="U3KNH5"/>
<dbReference type="InParanoid" id="U3KNH5"/>
<dbReference type="RefSeq" id="XP_017205434.2">
    <property type="nucleotide sequence ID" value="XM_017349945.3"/>
</dbReference>
<dbReference type="OrthoDB" id="9573766at2759"/>
<dbReference type="KEGG" id="ocu:103351977"/>
<dbReference type="PANTHER" id="PTHR45418">
    <property type="entry name" value="CANCER/TESTIS ANTIGEN 55"/>
    <property type="match status" value="1"/>
</dbReference>
<reference evidence="3" key="2">
    <citation type="submission" date="2025-08" db="UniProtKB">
        <authorList>
            <consortium name="Ensembl"/>
        </authorList>
    </citation>
    <scope>IDENTIFICATION</scope>
    <source>
        <strain evidence="3">Thorbecke</strain>
    </source>
</reference>
<accession>U3KNH5</accession>
<dbReference type="PANTHER" id="PTHR45418:SF1">
    <property type="entry name" value="CANCER_TESTIS ANTIGEN 55"/>
    <property type="match status" value="1"/>
</dbReference>
<dbReference type="Proteomes" id="UP000001811">
    <property type="component" value="Chromosome X"/>
</dbReference>
<keyword evidence="4" id="KW-1185">Reference proteome</keyword>